<dbReference type="EMBL" id="JAPHNI010000513">
    <property type="protein sequence ID" value="KAJ8110312.1"/>
    <property type="molecule type" value="Genomic_DNA"/>
</dbReference>
<name>A0ACC2I4P7_9PLEO</name>
<comment type="caution">
    <text evidence="1">The sequence shown here is derived from an EMBL/GenBank/DDBJ whole genome shotgun (WGS) entry which is preliminary data.</text>
</comment>
<proteinExistence type="predicted"/>
<sequence>MKLVSILAFLGAAMAWKDIGDLIPVCRKPDGCGDFFDNLADWVVVPREQLVHHLAHGWQFRNVSDKHAAERFMSLVSDEHDVEHPALVAHEKERHAVVWRLERTVDWPSDNAAVACARWTSTMEHSPACEGGGQVRPLCGA</sequence>
<organism evidence="1 2">
    <name type="scientific">Boeremia exigua</name>
    <dbReference type="NCBI Taxonomy" id="749465"/>
    <lineage>
        <taxon>Eukaryota</taxon>
        <taxon>Fungi</taxon>
        <taxon>Dikarya</taxon>
        <taxon>Ascomycota</taxon>
        <taxon>Pezizomycotina</taxon>
        <taxon>Dothideomycetes</taxon>
        <taxon>Pleosporomycetidae</taxon>
        <taxon>Pleosporales</taxon>
        <taxon>Pleosporineae</taxon>
        <taxon>Didymellaceae</taxon>
        <taxon>Boeremia</taxon>
    </lineage>
</organism>
<keyword evidence="2" id="KW-1185">Reference proteome</keyword>
<evidence type="ECO:0000313" key="2">
    <source>
        <dbReference type="Proteomes" id="UP001153331"/>
    </source>
</evidence>
<accession>A0ACC2I4P7</accession>
<gene>
    <name evidence="1" type="ORF">OPT61_g6815</name>
</gene>
<protein>
    <submittedName>
        <fullName evidence="1">Uncharacterized protein</fullName>
    </submittedName>
</protein>
<dbReference type="Proteomes" id="UP001153331">
    <property type="component" value="Unassembled WGS sequence"/>
</dbReference>
<evidence type="ECO:0000313" key="1">
    <source>
        <dbReference type="EMBL" id="KAJ8110312.1"/>
    </source>
</evidence>
<reference evidence="1" key="1">
    <citation type="submission" date="2022-11" db="EMBL/GenBank/DDBJ databases">
        <title>Genome Sequence of Boeremia exigua.</title>
        <authorList>
            <person name="Buettner E."/>
        </authorList>
    </citation>
    <scope>NUCLEOTIDE SEQUENCE</scope>
    <source>
        <strain evidence="1">CU02</strain>
    </source>
</reference>